<gene>
    <name evidence="1" type="ORF">MGAL_10B026976</name>
</gene>
<name>A0A8B6CY55_MYTGA</name>
<accession>A0A8B6CY55</accession>
<reference evidence="1" key="1">
    <citation type="submission" date="2018-11" db="EMBL/GenBank/DDBJ databases">
        <authorList>
            <person name="Alioto T."/>
            <person name="Alioto T."/>
        </authorList>
    </citation>
    <scope>NUCLEOTIDE SEQUENCE</scope>
</reference>
<proteinExistence type="predicted"/>
<keyword evidence="2" id="KW-1185">Reference proteome</keyword>
<dbReference type="AlphaFoldDB" id="A0A8B6CY55"/>
<organism evidence="1 2">
    <name type="scientific">Mytilus galloprovincialis</name>
    <name type="common">Mediterranean mussel</name>
    <dbReference type="NCBI Taxonomy" id="29158"/>
    <lineage>
        <taxon>Eukaryota</taxon>
        <taxon>Metazoa</taxon>
        <taxon>Spiralia</taxon>
        <taxon>Lophotrochozoa</taxon>
        <taxon>Mollusca</taxon>
        <taxon>Bivalvia</taxon>
        <taxon>Autobranchia</taxon>
        <taxon>Pteriomorphia</taxon>
        <taxon>Mytilida</taxon>
        <taxon>Mytiloidea</taxon>
        <taxon>Mytilidae</taxon>
        <taxon>Mytilinae</taxon>
        <taxon>Mytilus</taxon>
    </lineage>
</organism>
<comment type="caution">
    <text evidence="1">The sequence shown here is derived from an EMBL/GenBank/DDBJ whole genome shotgun (WGS) entry which is preliminary data.</text>
</comment>
<dbReference type="Proteomes" id="UP000596742">
    <property type="component" value="Unassembled WGS sequence"/>
</dbReference>
<protein>
    <submittedName>
        <fullName evidence="1">Uncharacterized protein</fullName>
    </submittedName>
</protein>
<evidence type="ECO:0000313" key="2">
    <source>
        <dbReference type="Proteomes" id="UP000596742"/>
    </source>
</evidence>
<sequence>MPTTEVSVSNAQGLVATEEEEVLPQVSDIETNSRYKPVTLEDTDKFLMDIRNKNNTYKTNSTDSLRILKESFVNLINVEANLVQEHSGQNQKDLIRGLEADKTENAISSVTAAASIITSICRNFDSQHDIIKNSNRHIKHISEEDINILKISLRTLIQYNTSLEVQKF</sequence>
<dbReference type="EMBL" id="UYJE01002572">
    <property type="protein sequence ID" value="VDI11962.1"/>
    <property type="molecule type" value="Genomic_DNA"/>
</dbReference>
<evidence type="ECO:0000313" key="1">
    <source>
        <dbReference type="EMBL" id="VDI11962.1"/>
    </source>
</evidence>